<accession>A0A7S4WI12</accession>
<evidence type="ECO:0000259" key="3">
    <source>
        <dbReference type="Pfam" id="PF01167"/>
    </source>
</evidence>
<feature type="compositionally biased region" description="Polar residues" evidence="2">
    <location>
        <begin position="282"/>
        <end position="293"/>
    </location>
</feature>
<evidence type="ECO:0000256" key="2">
    <source>
        <dbReference type="SAM" id="MobiDB-lite"/>
    </source>
</evidence>
<dbReference type="SUPFAM" id="SSF54518">
    <property type="entry name" value="Tubby C-terminal domain-like"/>
    <property type="match status" value="1"/>
</dbReference>
<feature type="region of interest" description="Disordered" evidence="2">
    <location>
        <begin position="1"/>
        <end position="93"/>
    </location>
</feature>
<protein>
    <recommendedName>
        <fullName evidence="3">Tubby C-terminal domain-containing protein</fullName>
    </recommendedName>
</protein>
<dbReference type="PANTHER" id="PTHR16517:SF7">
    <property type="entry name" value="PROTEIN KING TUBBY"/>
    <property type="match status" value="1"/>
</dbReference>
<reference evidence="4" key="1">
    <citation type="submission" date="2021-01" db="EMBL/GenBank/DDBJ databases">
        <authorList>
            <person name="Corre E."/>
            <person name="Pelletier E."/>
            <person name="Niang G."/>
            <person name="Scheremetjew M."/>
            <person name="Finn R."/>
            <person name="Kale V."/>
            <person name="Holt S."/>
            <person name="Cochrane G."/>
            <person name="Meng A."/>
            <person name="Brown T."/>
            <person name="Cohen L."/>
        </authorList>
    </citation>
    <scope>NUCLEOTIDE SEQUENCE</scope>
    <source>
        <strain evidence="4">CCMP3105</strain>
    </source>
</reference>
<dbReference type="EMBL" id="HBNR01083995">
    <property type="protein sequence ID" value="CAE4661525.1"/>
    <property type="molecule type" value="Transcribed_RNA"/>
</dbReference>
<sequence>MAWVSDAGGQEVESSPAQPFTTLGQLPQGPGGPSGRPRANSDSDEPGPPSATCGASAGELAGGRSSSKSLEDDEHSTASEAGAPCDSTRSERTSKIGRCESRFFKVRIQPPTPVIMDSAVQRHAFANAPLPLGMGSLKARVIRSHRGMILTGHRFSLFIEMDDGNLVFICAGEKQVAKRARGPYYALTSKQWDFDRGSEFYLGRLQGNVLCTQYELHGRPPQSKRCSPEEGREELAMVRFRKPGDAPRSMEIAVPYVEDGGSRWECRPRHRREGLSCAWDSDNTVEANSSDSDGPSPLGAPATPTVQAGRWHRVVSLQPRWDETRQVYTMDFNGRVKRCSSKNFQLAMADHNFKPLEAGNEIAMQFGRVAEDVFSLDVCFPFSPMQALAMSLSMFDSRIAERLRMHY</sequence>
<proteinExistence type="inferred from homology"/>
<dbReference type="AlphaFoldDB" id="A0A7S4WI12"/>
<dbReference type="InterPro" id="IPR025659">
    <property type="entry name" value="Tubby-like_C"/>
</dbReference>
<evidence type="ECO:0000313" key="4">
    <source>
        <dbReference type="EMBL" id="CAE4661525.1"/>
    </source>
</evidence>
<dbReference type="PRINTS" id="PR01573">
    <property type="entry name" value="SUPERTUBBY"/>
</dbReference>
<dbReference type="Gene3D" id="3.20.90.10">
    <property type="entry name" value="Tubby Protein, Chain A"/>
    <property type="match status" value="1"/>
</dbReference>
<dbReference type="PANTHER" id="PTHR16517">
    <property type="entry name" value="TUBBY-RELATED"/>
    <property type="match status" value="1"/>
</dbReference>
<dbReference type="Pfam" id="PF01167">
    <property type="entry name" value="Tub"/>
    <property type="match status" value="1"/>
</dbReference>
<name>A0A7S4WI12_9DINO</name>
<evidence type="ECO:0000256" key="1">
    <source>
        <dbReference type="ARBA" id="ARBA00007129"/>
    </source>
</evidence>
<feature type="domain" description="Tubby C-terminal" evidence="3">
    <location>
        <begin position="135"/>
        <end position="397"/>
    </location>
</feature>
<gene>
    <name evidence="4" type="ORF">AMON00008_LOCUS60153</name>
</gene>
<feature type="compositionally biased region" description="Polar residues" evidence="2">
    <location>
        <begin position="12"/>
        <end position="22"/>
    </location>
</feature>
<organism evidence="4">
    <name type="scientific">Alexandrium monilatum</name>
    <dbReference type="NCBI Taxonomy" id="311494"/>
    <lineage>
        <taxon>Eukaryota</taxon>
        <taxon>Sar</taxon>
        <taxon>Alveolata</taxon>
        <taxon>Dinophyceae</taxon>
        <taxon>Gonyaulacales</taxon>
        <taxon>Pyrocystaceae</taxon>
        <taxon>Alexandrium</taxon>
    </lineage>
</organism>
<dbReference type="InterPro" id="IPR000007">
    <property type="entry name" value="Tubby_C"/>
</dbReference>
<comment type="similarity">
    <text evidence="1">Belongs to the TUB family.</text>
</comment>
<feature type="region of interest" description="Disordered" evidence="2">
    <location>
        <begin position="282"/>
        <end position="305"/>
    </location>
</feature>